<organism evidence="1 2">
    <name type="scientific">Acinetobacter pittii</name>
    <name type="common">Acinetobacter genomosp. 3</name>
    <dbReference type="NCBI Taxonomy" id="48296"/>
    <lineage>
        <taxon>Bacteria</taxon>
        <taxon>Pseudomonadati</taxon>
        <taxon>Pseudomonadota</taxon>
        <taxon>Gammaproteobacteria</taxon>
        <taxon>Moraxellales</taxon>
        <taxon>Moraxellaceae</taxon>
        <taxon>Acinetobacter</taxon>
        <taxon>Acinetobacter calcoaceticus/baumannii complex</taxon>
    </lineage>
</organism>
<dbReference type="Proteomes" id="UP001055514">
    <property type="component" value="Chromosome"/>
</dbReference>
<reference evidence="1" key="1">
    <citation type="submission" date="2022-04" db="EMBL/GenBank/DDBJ databases">
        <title>Emergence of ST220 Acinetobacter pittii strain in bloodstream infection, which co-producing chromosomal NDM-1 and OXA-820 carbapenemases.</title>
        <authorList>
            <person name="Tian C."/>
            <person name="Xing M."/>
            <person name="Fu L."/>
            <person name="Xia D."/>
        </authorList>
    </citation>
    <scope>NUCLEOTIDE SEQUENCE</scope>
    <source>
        <strain evidence="1">TCM</strain>
    </source>
</reference>
<gene>
    <name evidence="1" type="ORF">MWH18_07955</name>
</gene>
<accession>A0AAE9S9W8</accession>
<protein>
    <submittedName>
        <fullName evidence="1">Uncharacterized protein</fullName>
    </submittedName>
</protein>
<dbReference type="AlphaFoldDB" id="A0AAE9S9W8"/>
<evidence type="ECO:0000313" key="2">
    <source>
        <dbReference type="Proteomes" id="UP001055514"/>
    </source>
</evidence>
<dbReference type="EMBL" id="CP095407">
    <property type="protein sequence ID" value="USU96173.1"/>
    <property type="molecule type" value="Genomic_DNA"/>
</dbReference>
<proteinExistence type="predicted"/>
<dbReference type="RefSeq" id="WP_032054132.1">
    <property type="nucleotide sequence ID" value="NZ_CP029610.1"/>
</dbReference>
<sequence length="59" mass="6776">MATKVNHLDALEKKGLRVVRKFNLCGYFEYHVLDSNNQRVARDTVQQRAIDMALNTLVA</sequence>
<name>A0AAE9S9W8_ACIPI</name>
<evidence type="ECO:0000313" key="1">
    <source>
        <dbReference type="EMBL" id="USU96173.1"/>
    </source>
</evidence>